<feature type="transmembrane region" description="Helical" evidence="1">
    <location>
        <begin position="81"/>
        <end position="98"/>
    </location>
</feature>
<dbReference type="EMBL" id="CP000561">
    <property type="protein sequence ID" value="ABO09346.1"/>
    <property type="molecule type" value="Genomic_DNA"/>
</dbReference>
<sequence length="184" mass="20766">MKVRILTLVGLVLILASYAFPFWSTYLSSPIFGYTRQVYIKVMLAGYVDYTPPDALMQLNIAHHYVGLPPLEPEKMIELKLIPLLPAGLAAVYILYMLGKIRLRWVALITYLALIGGVAYFQYWLYNLGHSIQPGAPIKVEPFTPIVMGTYQIANFTAFNILDVGFWLLAAAPIFAYLGERFKI</sequence>
<keyword evidence="1" id="KW-0472">Membrane</keyword>
<dbReference type="HOGENOM" id="CLU_080177_0_0_2"/>
<dbReference type="Proteomes" id="UP000001431">
    <property type="component" value="Chromosome"/>
</dbReference>
<organism evidence="2 3">
    <name type="scientific">Pyrobaculum calidifontis (strain DSM 21063 / JCM 11548 / VA1)</name>
    <dbReference type="NCBI Taxonomy" id="410359"/>
    <lineage>
        <taxon>Archaea</taxon>
        <taxon>Thermoproteota</taxon>
        <taxon>Thermoprotei</taxon>
        <taxon>Thermoproteales</taxon>
        <taxon>Thermoproteaceae</taxon>
        <taxon>Pyrobaculum</taxon>
    </lineage>
</organism>
<reference evidence="2" key="1">
    <citation type="submission" date="2007-02" db="EMBL/GenBank/DDBJ databases">
        <title>Complete sequence of Pyrobaculum calidifontis JCM 11548.</title>
        <authorList>
            <consortium name="US DOE Joint Genome Institute"/>
            <person name="Copeland A."/>
            <person name="Lucas S."/>
            <person name="Lapidus A."/>
            <person name="Barry K."/>
            <person name="Glavina del Rio T."/>
            <person name="Dalin E."/>
            <person name="Tice H."/>
            <person name="Pitluck S."/>
            <person name="Chain P."/>
            <person name="Malfatti S."/>
            <person name="Shin M."/>
            <person name="Vergez L."/>
            <person name="Schmutz J."/>
            <person name="Larimer F."/>
            <person name="Land M."/>
            <person name="Hauser L."/>
            <person name="Kyrpides N."/>
            <person name="Mikhailova N."/>
            <person name="Cozen A.E."/>
            <person name="Fitz-Gibbon S.T."/>
            <person name="House C.H."/>
            <person name="Saltikov C."/>
            <person name="Lowe T.M."/>
            <person name="Richardson P."/>
        </authorList>
    </citation>
    <scope>NUCLEOTIDE SEQUENCE [LARGE SCALE GENOMIC DNA]</scope>
    <source>
        <strain evidence="2">JCM 11548</strain>
    </source>
</reference>
<keyword evidence="1" id="KW-0812">Transmembrane</keyword>
<keyword evidence="1" id="KW-1133">Transmembrane helix</keyword>
<feature type="transmembrane region" description="Helical" evidence="1">
    <location>
        <begin position="105"/>
        <end position="125"/>
    </location>
</feature>
<evidence type="ECO:0000313" key="2">
    <source>
        <dbReference type="EMBL" id="ABO09346.1"/>
    </source>
</evidence>
<dbReference type="STRING" id="410359.Pcal_1930"/>
<dbReference type="OrthoDB" id="177865at2157"/>
<dbReference type="GeneID" id="4908329"/>
<gene>
    <name evidence="2" type="ordered locus">Pcal_1930</name>
</gene>
<dbReference type="AlphaFoldDB" id="A3MXH9"/>
<proteinExistence type="predicted"/>
<feature type="transmembrane region" description="Helical" evidence="1">
    <location>
        <begin position="158"/>
        <end position="178"/>
    </location>
</feature>
<evidence type="ECO:0000256" key="1">
    <source>
        <dbReference type="SAM" id="Phobius"/>
    </source>
</evidence>
<dbReference type="RefSeq" id="WP_011850604.1">
    <property type="nucleotide sequence ID" value="NC_009073.1"/>
</dbReference>
<protein>
    <submittedName>
        <fullName evidence="2">Uncharacterized protein</fullName>
    </submittedName>
</protein>
<evidence type="ECO:0000313" key="3">
    <source>
        <dbReference type="Proteomes" id="UP000001431"/>
    </source>
</evidence>
<dbReference type="KEGG" id="pcl:Pcal_1930"/>
<name>A3MXH9_PYRCJ</name>
<dbReference type="eggNOG" id="arCOG07557">
    <property type="taxonomic scope" value="Archaea"/>
</dbReference>
<keyword evidence="3" id="KW-1185">Reference proteome</keyword>
<accession>A3MXH9</accession>